<keyword evidence="4" id="KW-0812">Transmembrane</keyword>
<evidence type="ECO:0000256" key="4">
    <source>
        <dbReference type="SAM" id="Phobius"/>
    </source>
</evidence>
<dbReference type="GO" id="GO:0016020">
    <property type="term" value="C:membrane"/>
    <property type="evidence" value="ECO:0007669"/>
    <property type="project" value="UniProtKB-SubCell"/>
</dbReference>
<keyword evidence="4" id="KW-0472">Membrane</keyword>
<dbReference type="GO" id="GO:0022857">
    <property type="term" value="F:transmembrane transporter activity"/>
    <property type="evidence" value="ECO:0007669"/>
    <property type="project" value="InterPro"/>
</dbReference>
<proteinExistence type="inferred from homology"/>
<accession>A0A1X0RS29</accession>
<feature type="transmembrane region" description="Helical" evidence="4">
    <location>
        <begin position="119"/>
        <end position="144"/>
    </location>
</feature>
<evidence type="ECO:0000256" key="2">
    <source>
        <dbReference type="ARBA" id="ARBA00006727"/>
    </source>
</evidence>
<feature type="transmembrane region" description="Helical" evidence="4">
    <location>
        <begin position="271"/>
        <end position="294"/>
    </location>
</feature>
<name>A0A1X0RS29_RHIZD</name>
<protein>
    <submittedName>
        <fullName evidence="6">MFS general substrate transporter</fullName>
    </submittedName>
</protein>
<feature type="transmembrane region" description="Helical" evidence="4">
    <location>
        <begin position="184"/>
        <end position="207"/>
    </location>
</feature>
<feature type="compositionally biased region" description="Basic and acidic residues" evidence="3">
    <location>
        <begin position="233"/>
        <end position="249"/>
    </location>
</feature>
<dbReference type="PANTHER" id="PTHR11360">
    <property type="entry name" value="MONOCARBOXYLATE TRANSPORTER"/>
    <property type="match status" value="1"/>
</dbReference>
<dbReference type="AlphaFoldDB" id="A0A1X0RS29"/>
<reference evidence="6 7" key="1">
    <citation type="journal article" date="2016" name="Proc. Natl. Acad. Sci. U.S.A.">
        <title>Lipid metabolic changes in an early divergent fungus govern the establishment of a mutualistic symbiosis with endobacteria.</title>
        <authorList>
            <person name="Lastovetsky O.A."/>
            <person name="Gaspar M.L."/>
            <person name="Mondo S.J."/>
            <person name="LaButti K.M."/>
            <person name="Sandor L."/>
            <person name="Grigoriev I.V."/>
            <person name="Henry S.A."/>
            <person name="Pawlowska T.E."/>
        </authorList>
    </citation>
    <scope>NUCLEOTIDE SEQUENCE [LARGE SCALE GENOMIC DNA]</scope>
    <source>
        <strain evidence="6 7">ATCC 11559</strain>
    </source>
</reference>
<evidence type="ECO:0000256" key="1">
    <source>
        <dbReference type="ARBA" id="ARBA00004141"/>
    </source>
</evidence>
<dbReference type="Pfam" id="PF07690">
    <property type="entry name" value="MFS_1"/>
    <property type="match status" value="1"/>
</dbReference>
<dbReference type="InterPro" id="IPR036259">
    <property type="entry name" value="MFS_trans_sf"/>
</dbReference>
<dbReference type="InterPro" id="IPR050327">
    <property type="entry name" value="Proton-linked_MCT"/>
</dbReference>
<gene>
    <name evidence="6" type="ORF">BCV71DRAFT_44421</name>
</gene>
<feature type="transmembrane region" description="Helical" evidence="4">
    <location>
        <begin position="392"/>
        <end position="416"/>
    </location>
</feature>
<dbReference type="EMBL" id="KV921456">
    <property type="protein sequence ID" value="ORE14721.1"/>
    <property type="molecule type" value="Genomic_DNA"/>
</dbReference>
<feature type="transmembrane region" description="Helical" evidence="4">
    <location>
        <begin position="342"/>
        <end position="372"/>
    </location>
</feature>
<keyword evidence="4" id="KW-1133">Transmembrane helix</keyword>
<evidence type="ECO:0000313" key="6">
    <source>
        <dbReference type="EMBL" id="ORE14721.1"/>
    </source>
</evidence>
<feature type="region of interest" description="Disordered" evidence="3">
    <location>
        <begin position="212"/>
        <end position="249"/>
    </location>
</feature>
<feature type="transmembrane region" description="Helical" evidence="4">
    <location>
        <begin position="306"/>
        <end position="330"/>
    </location>
</feature>
<feature type="transmembrane region" description="Helical" evidence="4">
    <location>
        <begin position="156"/>
        <end position="178"/>
    </location>
</feature>
<dbReference type="Gene3D" id="1.20.1250.20">
    <property type="entry name" value="MFS general substrate transporter like domains"/>
    <property type="match status" value="1"/>
</dbReference>
<feature type="domain" description="Major facilitator superfamily (MFS) profile" evidence="5">
    <location>
        <begin position="25"/>
        <end position="453"/>
    </location>
</feature>
<dbReference type="OMA" id="MDPMLSA"/>
<dbReference type="VEuPathDB" id="FungiDB:BCV72DRAFT_29631"/>
<dbReference type="Proteomes" id="UP000242381">
    <property type="component" value="Unassembled WGS sequence"/>
</dbReference>
<comment type="similarity">
    <text evidence="2">Belongs to the major facilitator superfamily. Monocarboxylate porter (TC 2.A.1.13) family.</text>
</comment>
<comment type="subcellular location">
    <subcellularLocation>
        <location evidence="1">Membrane</location>
        <topology evidence="1">Multi-pass membrane protein</topology>
    </subcellularLocation>
</comment>
<sequence length="460" mass="49778">MADTVQPPDQISAKKTLHQRLIDSPVVACVCGSIILWISFGIRQTFGVYLIPVTHETGWSRSTFSIAAALLQLLWGFGQPFIVYLAERKIGFGKTIFFASIFYAVGCFILYASSQSPGLFIFGMGVVIGISVGGNSFPIVLASIGRRFPQNSKYQSIAFGIVSSFGSFGQCLFLPIARGMIGTIGWRLSLVISGVIIAALSPLAYFLQSVPPKPAERSSKEDIEETSTTSTVSEKETTEKKANDKEEKQPVVDISAPNIKTALKQAFTSPIYIFITLGFSVCGFHIAFISTHFPAYLQDHGIDSSLAAWTISIIGLGSTFGTILAGYLCTVVQPRFVLMSIYLLRAVLIVILMFLPTTVASTVVFSVLFGPLSLSTVPPTTKFIGDSFGHKYLGTLTSISFIGHQIGSFLGAYVSGIIYDRTHDYSRMWYGSFAVAIFAVGANFLAGFAPIVNRKPVATK</sequence>
<organism evidence="6 7">
    <name type="scientific">Rhizopus microsporus</name>
    <dbReference type="NCBI Taxonomy" id="58291"/>
    <lineage>
        <taxon>Eukaryota</taxon>
        <taxon>Fungi</taxon>
        <taxon>Fungi incertae sedis</taxon>
        <taxon>Mucoromycota</taxon>
        <taxon>Mucoromycotina</taxon>
        <taxon>Mucoromycetes</taxon>
        <taxon>Mucorales</taxon>
        <taxon>Mucorineae</taxon>
        <taxon>Rhizopodaceae</taxon>
        <taxon>Rhizopus</taxon>
    </lineage>
</organism>
<dbReference type="PROSITE" id="PS50850">
    <property type="entry name" value="MFS"/>
    <property type="match status" value="1"/>
</dbReference>
<feature type="transmembrane region" description="Helical" evidence="4">
    <location>
        <begin position="62"/>
        <end position="84"/>
    </location>
</feature>
<dbReference type="InterPro" id="IPR020846">
    <property type="entry name" value="MFS_dom"/>
</dbReference>
<dbReference type="CDD" id="cd17355">
    <property type="entry name" value="MFS_YcxA_like"/>
    <property type="match status" value="1"/>
</dbReference>
<dbReference type="SUPFAM" id="SSF103473">
    <property type="entry name" value="MFS general substrate transporter"/>
    <property type="match status" value="1"/>
</dbReference>
<feature type="transmembrane region" description="Helical" evidence="4">
    <location>
        <begin position="21"/>
        <end position="42"/>
    </location>
</feature>
<dbReference type="PANTHER" id="PTHR11360:SF284">
    <property type="entry name" value="EG:103B4.3 PROTEIN-RELATED"/>
    <property type="match status" value="1"/>
</dbReference>
<evidence type="ECO:0000259" key="5">
    <source>
        <dbReference type="PROSITE" id="PS50850"/>
    </source>
</evidence>
<feature type="transmembrane region" description="Helical" evidence="4">
    <location>
        <begin position="428"/>
        <end position="452"/>
    </location>
</feature>
<evidence type="ECO:0000256" key="3">
    <source>
        <dbReference type="SAM" id="MobiDB-lite"/>
    </source>
</evidence>
<feature type="transmembrane region" description="Helical" evidence="4">
    <location>
        <begin position="96"/>
        <end position="113"/>
    </location>
</feature>
<evidence type="ECO:0000313" key="7">
    <source>
        <dbReference type="Proteomes" id="UP000242381"/>
    </source>
</evidence>
<dbReference type="InterPro" id="IPR011701">
    <property type="entry name" value="MFS"/>
</dbReference>